<reference evidence="2 3" key="1">
    <citation type="submission" date="2018-07" db="EMBL/GenBank/DDBJ databases">
        <title>Dyella monticola sp. nov. and Dyella psychrodurans sp. nov. isolated from monsoon evergreen broad-leaved forest soil of Dinghu Mountain, China.</title>
        <authorList>
            <person name="Gao Z."/>
            <person name="Qiu L."/>
        </authorList>
    </citation>
    <scope>NUCLEOTIDE SEQUENCE [LARGE SCALE GENOMIC DNA]</scope>
    <source>
        <strain evidence="2 3">4MSK11</strain>
    </source>
</reference>
<keyword evidence="3" id="KW-1185">Reference proteome</keyword>
<proteinExistence type="predicted"/>
<feature type="compositionally biased region" description="Polar residues" evidence="1">
    <location>
        <begin position="511"/>
        <end position="520"/>
    </location>
</feature>
<organism evidence="2 3">
    <name type="scientific">Dyella psychrodurans</name>
    <dbReference type="NCBI Taxonomy" id="1927960"/>
    <lineage>
        <taxon>Bacteria</taxon>
        <taxon>Pseudomonadati</taxon>
        <taxon>Pseudomonadota</taxon>
        <taxon>Gammaproteobacteria</taxon>
        <taxon>Lysobacterales</taxon>
        <taxon>Rhodanobacteraceae</taxon>
        <taxon>Dyella</taxon>
    </lineage>
</organism>
<feature type="compositionally biased region" description="Polar residues" evidence="1">
    <location>
        <begin position="163"/>
        <end position="172"/>
    </location>
</feature>
<dbReference type="InterPro" id="IPR005534">
    <property type="entry name" value="Curli_assmbl/transp-comp_CsgG"/>
</dbReference>
<accession>A0A370XD15</accession>
<protein>
    <submittedName>
        <fullName evidence="2">Uncharacterized protein</fullName>
    </submittedName>
</protein>
<evidence type="ECO:0000313" key="3">
    <source>
        <dbReference type="Proteomes" id="UP000255334"/>
    </source>
</evidence>
<dbReference type="AlphaFoldDB" id="A0A370XD15"/>
<comment type="caution">
    <text evidence="2">The sequence shown here is derived from an EMBL/GenBank/DDBJ whole genome shotgun (WGS) entry which is preliminary data.</text>
</comment>
<dbReference type="GO" id="GO:0030288">
    <property type="term" value="C:outer membrane-bounded periplasmic space"/>
    <property type="evidence" value="ECO:0007669"/>
    <property type="project" value="InterPro"/>
</dbReference>
<evidence type="ECO:0000256" key="1">
    <source>
        <dbReference type="SAM" id="MobiDB-lite"/>
    </source>
</evidence>
<feature type="compositionally biased region" description="Low complexity" evidence="1">
    <location>
        <begin position="32"/>
        <end position="55"/>
    </location>
</feature>
<feature type="compositionally biased region" description="Low complexity" evidence="1">
    <location>
        <begin position="530"/>
        <end position="541"/>
    </location>
</feature>
<gene>
    <name evidence="2" type="ORF">DWU99_03275</name>
</gene>
<feature type="region of interest" description="Disordered" evidence="1">
    <location>
        <begin position="27"/>
        <end position="66"/>
    </location>
</feature>
<evidence type="ECO:0000313" key="2">
    <source>
        <dbReference type="EMBL" id="RDS86296.1"/>
    </source>
</evidence>
<dbReference type="Gene3D" id="3.40.50.10610">
    <property type="entry name" value="ABC-type transport auxiliary lipoprotein component"/>
    <property type="match status" value="1"/>
</dbReference>
<sequence>MTMSVHSRYVLLGGSLLVALSMTGCHQKSDDSASTPAHSATVASATSAKPAPSAAQPLRTNPDFGGVTTQHVEVTATGTTLENAVDNAIRLAIEQVNGKKIDAGSLQMNAGMTVAADGQGVDVTSSAYANWVASVTSGAVSHFQLISQKQVNVPTRTDEESLKASQGASWNKGSVDASANASAAAGDASASTSEGVKGNWDQHQGATQVDYQSKHTDYASRWEVRIGADVATYREAASAKLTRVVVALPQVSTQTYQVGDNAIPSEGIASAIQAKVSEALTQTHRFTVLDRTANAQIDQEIGLIQSGNATAADTARLGQQLAADLIVIPTVNRFEYVRHEQPLRLANRTLVSYSGGGEVSFRVVNAATGQMVMSQSFKYDFPSTSPTTLGISVDGNTLASNMMDAVDRNIVASILQSTYPLSVLQVQGRNVVINQGGEAVQDGATYQAVSLGKPVVDPQSGQSLGPTETPCCSITIDRVTPNLSYGHIVEDNVQLGNPYTPGSLELRGQLALSTPPTGSSPAKAMHSSRAKQAQASKAAASTGDSNW</sequence>
<dbReference type="EMBL" id="QRBF01000001">
    <property type="protein sequence ID" value="RDS86296.1"/>
    <property type="molecule type" value="Genomic_DNA"/>
</dbReference>
<dbReference type="Pfam" id="PF03783">
    <property type="entry name" value="CsgG"/>
    <property type="match status" value="1"/>
</dbReference>
<feature type="region of interest" description="Disordered" evidence="1">
    <location>
        <begin position="510"/>
        <end position="547"/>
    </location>
</feature>
<dbReference type="Proteomes" id="UP000255334">
    <property type="component" value="Unassembled WGS sequence"/>
</dbReference>
<name>A0A370XD15_9GAMM</name>
<feature type="region of interest" description="Disordered" evidence="1">
    <location>
        <begin position="154"/>
        <end position="175"/>
    </location>
</feature>